<keyword evidence="3" id="KW-1185">Reference proteome</keyword>
<dbReference type="EMBL" id="CAJZBQ010000012">
    <property type="protein sequence ID" value="CAG9314744.1"/>
    <property type="molecule type" value="Genomic_DNA"/>
</dbReference>
<dbReference type="AlphaFoldDB" id="A0AAU9IRG4"/>
<organism evidence="2 3">
    <name type="scientific">Blepharisma stoltei</name>
    <dbReference type="NCBI Taxonomy" id="1481888"/>
    <lineage>
        <taxon>Eukaryota</taxon>
        <taxon>Sar</taxon>
        <taxon>Alveolata</taxon>
        <taxon>Ciliophora</taxon>
        <taxon>Postciliodesmatophora</taxon>
        <taxon>Heterotrichea</taxon>
        <taxon>Heterotrichida</taxon>
        <taxon>Blepharismidae</taxon>
        <taxon>Blepharisma</taxon>
    </lineage>
</organism>
<dbReference type="Gene3D" id="3.80.10.10">
    <property type="entry name" value="Ribonuclease Inhibitor"/>
    <property type="match status" value="3"/>
</dbReference>
<name>A0AAU9IRG4_9CILI</name>
<reference evidence="2" key="1">
    <citation type="submission" date="2021-09" db="EMBL/GenBank/DDBJ databases">
        <authorList>
            <consortium name="AG Swart"/>
            <person name="Singh M."/>
            <person name="Singh A."/>
            <person name="Seah K."/>
            <person name="Emmerich C."/>
        </authorList>
    </citation>
    <scope>NUCLEOTIDE SEQUENCE</scope>
    <source>
        <strain evidence="2">ATCC30299</strain>
    </source>
</reference>
<comment type="caution">
    <text evidence="2">The sequence shown here is derived from an EMBL/GenBank/DDBJ whole genome shotgun (WGS) entry which is preliminary data.</text>
</comment>
<keyword evidence="1" id="KW-0677">Repeat</keyword>
<evidence type="ECO:0000313" key="3">
    <source>
        <dbReference type="Proteomes" id="UP001162131"/>
    </source>
</evidence>
<sequence length="417" mass="47384">MADLNIKMAVMVSKSELLNLYVQKCEESNEPRNLSLYKYLEEQAIQQEAERERAEQEDYTIEEGNHFDLMFRGNDKLNFSSRITDSNLYPLVGALVDHAILIQHIDLRFNLISDAGAIILGNLLKPAINLQTLYLQSNNIGEEGARKLGECLENHERLLYLNLNGNQIGTPGANALVQLLFTCPAIVELDIGNNYIDHYGIIAITTALNRARLALEVLNLENPRLNSIMQETAVHFGQMLSINQTLQKLSLKKFKLRCDGIYTISNHLMENSTLKVLDLSCNEISSDGAEYLSRYLKAQYCGLESLILGVNKIVDLGAKSIAQALAVNQSLIHIDLTRNSIGDEGLSRLAEALFHNQKLLSFKLYGNHFDQQSLKLFYRLFQTPRDNEWYPDFTTYYVDEQVQMAYIETEVPYDIYV</sequence>
<proteinExistence type="predicted"/>
<evidence type="ECO:0008006" key="4">
    <source>
        <dbReference type="Google" id="ProtNLM"/>
    </source>
</evidence>
<dbReference type="PANTHER" id="PTHR24111:SF0">
    <property type="entry name" value="LEUCINE-RICH REPEAT-CONTAINING PROTEIN"/>
    <property type="match status" value="1"/>
</dbReference>
<dbReference type="PANTHER" id="PTHR24111">
    <property type="entry name" value="LEUCINE-RICH REPEAT-CONTAINING PROTEIN 34"/>
    <property type="match status" value="1"/>
</dbReference>
<dbReference type="Pfam" id="PF13516">
    <property type="entry name" value="LRR_6"/>
    <property type="match status" value="4"/>
</dbReference>
<dbReference type="InterPro" id="IPR052201">
    <property type="entry name" value="LRR-containing_regulator"/>
</dbReference>
<evidence type="ECO:0000256" key="1">
    <source>
        <dbReference type="ARBA" id="ARBA00022737"/>
    </source>
</evidence>
<dbReference type="InterPro" id="IPR001611">
    <property type="entry name" value="Leu-rich_rpt"/>
</dbReference>
<dbReference type="InterPro" id="IPR032675">
    <property type="entry name" value="LRR_dom_sf"/>
</dbReference>
<dbReference type="Proteomes" id="UP001162131">
    <property type="component" value="Unassembled WGS sequence"/>
</dbReference>
<dbReference type="SUPFAM" id="SSF52047">
    <property type="entry name" value="RNI-like"/>
    <property type="match status" value="1"/>
</dbReference>
<dbReference type="SMART" id="SM00368">
    <property type="entry name" value="LRR_RI"/>
    <property type="match status" value="7"/>
</dbReference>
<evidence type="ECO:0000313" key="2">
    <source>
        <dbReference type="EMBL" id="CAG9314744.1"/>
    </source>
</evidence>
<gene>
    <name evidence="2" type="ORF">BSTOLATCC_MIC11739</name>
</gene>
<accession>A0AAU9IRG4</accession>
<protein>
    <recommendedName>
        <fullName evidence="4">Leucine-rich repeat-containing protein 34</fullName>
    </recommendedName>
</protein>